<feature type="compositionally biased region" description="Basic and acidic residues" evidence="7">
    <location>
        <begin position="300"/>
        <end position="310"/>
    </location>
</feature>
<protein>
    <submittedName>
        <fullName evidence="9">Na(+)/H(+) antiporter subunit C</fullName>
    </submittedName>
</protein>
<dbReference type="PANTHER" id="PTHR34583:SF2">
    <property type="entry name" value="ANTIPORTER SUBUNIT MNHC2-RELATED"/>
    <property type="match status" value="1"/>
</dbReference>
<comment type="subcellular location">
    <subcellularLocation>
        <location evidence="1">Cell membrane</location>
        <topology evidence="1">Multi-pass membrane protein</topology>
    </subcellularLocation>
</comment>
<feature type="transmembrane region" description="Helical" evidence="8">
    <location>
        <begin position="31"/>
        <end position="51"/>
    </location>
</feature>
<keyword evidence="10" id="KW-1185">Reference proteome</keyword>
<keyword evidence="4 8" id="KW-0812">Transmembrane</keyword>
<feature type="transmembrane region" description="Helical" evidence="8">
    <location>
        <begin position="6"/>
        <end position="24"/>
    </location>
</feature>
<dbReference type="PANTHER" id="PTHR34583">
    <property type="entry name" value="ANTIPORTER SUBUNIT MNHC2-RELATED"/>
    <property type="match status" value="1"/>
</dbReference>
<evidence type="ECO:0000256" key="3">
    <source>
        <dbReference type="ARBA" id="ARBA00022475"/>
    </source>
</evidence>
<sequence length="310" mass="33060">MKSPTLILVLTAAVLVGVGVYLILERSLTRVLLGVVLIGNGANLIVLSGGGRAGGAPVLGVTLPGRMNDPLPQAMVLTAIVITLAVTAFVLSMVHRHWELTGTDEIQDDAEDLRVVRRAERGDLRAEHRRLRRELREQTTARREVVRRLAIEARANYAAECRRLGVDERGHGGQPEEQRIARERRAELRLRLRGIKSEHRVQQDELRSRFRAARRELNRQARAERAAVARADGVVDAVPDTEFPRGTSTIGAGHGSTAIGSGHGSTAIGSGHGSTAIGSGHGSTAIGSGNGSTAFGAGRGGDHAGNEPPR</sequence>
<evidence type="ECO:0000256" key="4">
    <source>
        <dbReference type="ARBA" id="ARBA00022692"/>
    </source>
</evidence>
<dbReference type="NCBIfam" id="NF005929">
    <property type="entry name" value="PRK07946.1"/>
    <property type="match status" value="1"/>
</dbReference>
<dbReference type="Pfam" id="PF00420">
    <property type="entry name" value="Oxidored_q2"/>
    <property type="match status" value="1"/>
</dbReference>
<keyword evidence="3" id="KW-1003">Cell membrane</keyword>
<dbReference type="InterPro" id="IPR050601">
    <property type="entry name" value="CPA3_antiporter_subunitC"/>
</dbReference>
<dbReference type="Gene3D" id="1.10.287.3510">
    <property type="match status" value="1"/>
</dbReference>
<evidence type="ECO:0000313" key="10">
    <source>
        <dbReference type="Proteomes" id="UP000286931"/>
    </source>
</evidence>
<evidence type="ECO:0000256" key="1">
    <source>
        <dbReference type="ARBA" id="ARBA00004651"/>
    </source>
</evidence>
<evidence type="ECO:0000256" key="7">
    <source>
        <dbReference type="SAM" id="MobiDB-lite"/>
    </source>
</evidence>
<organism evidence="9 10">
    <name type="scientific">Embleya hyalina</name>
    <dbReference type="NCBI Taxonomy" id="516124"/>
    <lineage>
        <taxon>Bacteria</taxon>
        <taxon>Bacillati</taxon>
        <taxon>Actinomycetota</taxon>
        <taxon>Actinomycetes</taxon>
        <taxon>Kitasatosporales</taxon>
        <taxon>Streptomycetaceae</taxon>
        <taxon>Embleya</taxon>
    </lineage>
</organism>
<dbReference type="InterPro" id="IPR039428">
    <property type="entry name" value="NUOK/Mnh_C1-like"/>
</dbReference>
<evidence type="ECO:0000256" key="5">
    <source>
        <dbReference type="ARBA" id="ARBA00022989"/>
    </source>
</evidence>
<dbReference type="Proteomes" id="UP000286931">
    <property type="component" value="Unassembled WGS sequence"/>
</dbReference>
<comment type="similarity">
    <text evidence="2">Belongs to the CPA3 antiporters (TC 2.A.63) subunit C family.</text>
</comment>
<accession>A0A401YV67</accession>
<evidence type="ECO:0000256" key="6">
    <source>
        <dbReference type="ARBA" id="ARBA00023136"/>
    </source>
</evidence>
<proteinExistence type="inferred from homology"/>
<evidence type="ECO:0000313" key="9">
    <source>
        <dbReference type="EMBL" id="GCD98466.1"/>
    </source>
</evidence>
<dbReference type="RefSeq" id="WP_246126996.1">
    <property type="nucleotide sequence ID" value="NZ_BIFH01000028.1"/>
</dbReference>
<feature type="transmembrane region" description="Helical" evidence="8">
    <location>
        <begin position="71"/>
        <end position="91"/>
    </location>
</feature>
<gene>
    <name evidence="9" type="ORF">EHYA_06173</name>
</gene>
<reference evidence="9 10" key="1">
    <citation type="submission" date="2018-12" db="EMBL/GenBank/DDBJ databases">
        <title>Draft genome sequence of Embleya hyalina NBRC 13850T.</title>
        <authorList>
            <person name="Komaki H."/>
            <person name="Hosoyama A."/>
            <person name="Kimura A."/>
            <person name="Ichikawa N."/>
            <person name="Tamura T."/>
        </authorList>
    </citation>
    <scope>NUCLEOTIDE SEQUENCE [LARGE SCALE GENOMIC DNA]</scope>
    <source>
        <strain evidence="9 10">NBRC 13850</strain>
    </source>
</reference>
<keyword evidence="5 8" id="KW-1133">Transmembrane helix</keyword>
<keyword evidence="6 8" id="KW-0472">Membrane</keyword>
<evidence type="ECO:0000256" key="8">
    <source>
        <dbReference type="SAM" id="Phobius"/>
    </source>
</evidence>
<evidence type="ECO:0000256" key="2">
    <source>
        <dbReference type="ARBA" id="ARBA00010388"/>
    </source>
</evidence>
<dbReference type="EMBL" id="BIFH01000028">
    <property type="protein sequence ID" value="GCD98466.1"/>
    <property type="molecule type" value="Genomic_DNA"/>
</dbReference>
<name>A0A401YV67_9ACTN</name>
<feature type="region of interest" description="Disordered" evidence="7">
    <location>
        <begin position="239"/>
        <end position="310"/>
    </location>
</feature>
<dbReference type="AlphaFoldDB" id="A0A401YV67"/>
<dbReference type="GO" id="GO:0005886">
    <property type="term" value="C:plasma membrane"/>
    <property type="evidence" value="ECO:0007669"/>
    <property type="project" value="UniProtKB-SubCell"/>
</dbReference>
<comment type="caution">
    <text evidence="9">The sequence shown here is derived from an EMBL/GenBank/DDBJ whole genome shotgun (WGS) entry which is preliminary data.</text>
</comment>